<accession>A0AAD2D8R3</accession>
<keyword evidence="3" id="KW-1185">Reference proteome</keyword>
<comment type="caution">
    <text evidence="2">The sequence shown here is derived from an EMBL/GenBank/DDBJ whole genome shotgun (WGS) entry which is preliminary data.</text>
</comment>
<evidence type="ECO:0000313" key="3">
    <source>
        <dbReference type="Proteomes" id="UP001295684"/>
    </source>
</evidence>
<evidence type="ECO:0000313" key="2">
    <source>
        <dbReference type="EMBL" id="CAI2385519.1"/>
    </source>
</evidence>
<gene>
    <name evidence="2" type="ORF">ECRASSUSDP1_LOCUS27089</name>
</gene>
<reference evidence="2" key="1">
    <citation type="submission" date="2023-07" db="EMBL/GenBank/DDBJ databases">
        <authorList>
            <consortium name="AG Swart"/>
            <person name="Singh M."/>
            <person name="Singh A."/>
            <person name="Seah K."/>
            <person name="Emmerich C."/>
        </authorList>
    </citation>
    <scope>NUCLEOTIDE SEQUENCE</scope>
    <source>
        <strain evidence="2">DP1</strain>
    </source>
</reference>
<name>A0AAD2D8R3_EUPCR</name>
<evidence type="ECO:0000256" key="1">
    <source>
        <dbReference type="SAM" id="MobiDB-lite"/>
    </source>
</evidence>
<dbReference type="AlphaFoldDB" id="A0AAD2D8R3"/>
<protein>
    <submittedName>
        <fullName evidence="2">Uncharacterized protein</fullName>
    </submittedName>
</protein>
<feature type="region of interest" description="Disordered" evidence="1">
    <location>
        <begin position="1"/>
        <end position="24"/>
    </location>
</feature>
<dbReference type="Proteomes" id="UP001295684">
    <property type="component" value="Unassembled WGS sequence"/>
</dbReference>
<organism evidence="2 3">
    <name type="scientific">Euplotes crassus</name>
    <dbReference type="NCBI Taxonomy" id="5936"/>
    <lineage>
        <taxon>Eukaryota</taxon>
        <taxon>Sar</taxon>
        <taxon>Alveolata</taxon>
        <taxon>Ciliophora</taxon>
        <taxon>Intramacronucleata</taxon>
        <taxon>Spirotrichea</taxon>
        <taxon>Hypotrichia</taxon>
        <taxon>Euplotida</taxon>
        <taxon>Euplotidae</taxon>
        <taxon>Moneuplotes</taxon>
    </lineage>
</organism>
<sequence>MSKKDSRGKPSTVKTEETSSKEEVKVKKEVSAPIIVTPSTVKTALLRLQLERLKLKLARKKKITDRKKHQITPMTVDEMKKTSRKVSFNQIFCYGVLPYYDYIDKCYLLMSCFTKSLRKFWKKFEGAMLSSDNLFSRRLLIITDSYLEAVDYDNIDQELSFRNPIGGREFGQRFTQRDVNEEEDKEDYIPYKGCKFSYYNIELVAVNYKCNYNLFMKRLFSILENGQVFSHQYRYIKITRCVGYRLTEVQEKLLLKHFYQTCKMKDIDIMDNYETKDKIDYYQNEVSCTFFRKPLFTEGERASMDESEQRDKVGFCGNYFPHFTIDFRLCEENEENVKELTVKKNLAIRCLSIKGYDRLEDDHNKELQKLSLKCNMLKIWPLVPKLSMSECLSSLYSSGVKYLCIGYEFKNEAISAKETEIQGKFFQKLLMQFSQLKYLVVWGFPVTTVLTALNLHRKVLDCLKIVTGPYRNYYFDDKIGEIHCHPGKYEYRTKSNVFNIQARDSVKVYREGPCTFSEKTTINNDHFVELLFVNTIFFKGSVRVNRYPGSRMNSMTKKPFQKPCFIIPKQNLQKVFIEHTKALVKEIHFLASVCNKREKVSGDCNSPTKFEVMRNYMHKIQWHDLTISYMANKEDEYVYIMSFLKKQKKLSYLTLWISNIDYLVILRRCLRKIIISDSFKIYIVQGDGIKAWFDQWKVENPRYYKFLTWRCRIFVLSGNRETYEKKIEVRTLCETG</sequence>
<proteinExistence type="predicted"/>
<dbReference type="EMBL" id="CAMPGE010027941">
    <property type="protein sequence ID" value="CAI2385519.1"/>
    <property type="molecule type" value="Genomic_DNA"/>
</dbReference>